<dbReference type="Proteomes" id="UP000203357">
    <property type="component" value="Segment"/>
</dbReference>
<evidence type="ECO:0000313" key="3">
    <source>
        <dbReference type="Proteomes" id="UP000203357"/>
    </source>
</evidence>
<keyword evidence="3" id="KW-1185">Reference proteome</keyword>
<accession>A0A1B3B0T9</accession>
<dbReference type="KEGG" id="vg:29067968"/>
<organism evidence="2 3">
    <name type="scientific">Gordonia phage Jumbo</name>
    <dbReference type="NCBI Taxonomy" id="1887650"/>
    <lineage>
        <taxon>Viruses</taxon>
        <taxon>Duplodnaviria</taxon>
        <taxon>Heunggongvirae</taxon>
        <taxon>Uroviricota</taxon>
        <taxon>Caudoviricetes</taxon>
        <taxon>Gorjumvirus</taxon>
        <taxon>Gorjumvirus jumbo</taxon>
    </lineage>
</organism>
<evidence type="ECO:0000313" key="2">
    <source>
        <dbReference type="EMBL" id="AOE44586.1"/>
    </source>
</evidence>
<dbReference type="GeneID" id="29067968"/>
<dbReference type="RefSeq" id="YP_009291043.1">
    <property type="nucleotide sequence ID" value="NC_031109.1"/>
</dbReference>
<evidence type="ECO:0000256" key="1">
    <source>
        <dbReference type="SAM" id="MobiDB-lite"/>
    </source>
</evidence>
<name>A0A1B3B0T9_9CAUD</name>
<dbReference type="OrthoDB" id="15178at10239"/>
<protein>
    <submittedName>
        <fullName evidence="2">Uncharacterized protein</fullName>
    </submittedName>
</protein>
<sequence length="86" mass="9245">MRIPPAVPGGHGHVYPRKDRGKARCGGPKMCKKCASDMTRAQADGYYIDPPTRIPPQGTGGVGTPVQRVEIVYVCKSCGKESSEKE</sequence>
<gene>
    <name evidence="2" type="primary">78</name>
    <name evidence="2" type="ORF">SEA_JUMBO_78</name>
</gene>
<reference evidence="3" key="1">
    <citation type="submission" date="2016-07" db="EMBL/GenBank/DDBJ databases">
        <authorList>
            <person name="Florea S."/>
            <person name="Webb J.S."/>
            <person name="Jaromczyk J."/>
            <person name="Schardl C.L."/>
        </authorList>
    </citation>
    <scope>NUCLEOTIDE SEQUENCE [LARGE SCALE GENOMIC DNA]</scope>
</reference>
<dbReference type="EMBL" id="KX557281">
    <property type="protein sequence ID" value="AOE44586.1"/>
    <property type="molecule type" value="Genomic_DNA"/>
</dbReference>
<feature type="region of interest" description="Disordered" evidence="1">
    <location>
        <begin position="1"/>
        <end position="22"/>
    </location>
</feature>
<proteinExistence type="predicted"/>